<evidence type="ECO:0000313" key="2">
    <source>
        <dbReference type="EMBL" id="PWY56483.1"/>
    </source>
</evidence>
<dbReference type="Proteomes" id="UP000247152">
    <property type="component" value="Unassembled WGS sequence"/>
</dbReference>
<evidence type="ECO:0000313" key="3">
    <source>
        <dbReference type="EMBL" id="PWY57160.1"/>
    </source>
</evidence>
<dbReference type="EMBL" id="RZGX01000004">
    <property type="protein sequence ID" value="RUR25000.1"/>
    <property type="molecule type" value="Genomic_DNA"/>
</dbReference>
<gene>
    <name evidence="3" type="ORF">DGG96_02295</name>
    <name evidence="2" type="ORF">DGG96_06895</name>
    <name evidence="4" type="ORF">ELY20_04380</name>
</gene>
<feature type="domain" description="Microbial-type PARG catalytic" evidence="1">
    <location>
        <begin position="74"/>
        <end position="153"/>
    </location>
</feature>
<comment type="caution">
    <text evidence="2">The sequence shown here is derived from an EMBL/GenBank/DDBJ whole genome shotgun (WGS) entry which is preliminary data.</text>
</comment>
<evidence type="ECO:0000259" key="1">
    <source>
        <dbReference type="Pfam" id="PF10021"/>
    </source>
</evidence>
<dbReference type="AlphaFoldDB" id="A0A317U3C4"/>
<dbReference type="InterPro" id="IPR019261">
    <property type="entry name" value="PARG_cat_microbial"/>
</dbReference>
<name>A0A317U3C4_9GAMM</name>
<accession>A0A317U3C4</accession>
<sequence>MRAYRELSRLPNPLHLSKIKDVHYYNKPGYLLGVLSGNSWRYKSMGKTIEHVTNPRLYDELKSHASENLRLWAKEKVEPPHKVEVVCQDFGDVALEVTRKYGKIYPVLNMANSLFPGGAALEGGDAQEENMWHRSSCVRSLLSKGIYYDETRKCFLYDEQTRKLLSAQEKMSPEELESLSIRRGIQVPEAYKIFMNDEPQICFRGPEILIPTSSEELTSRKQFIADSTLSYIFLPKNRIFPFYEFRSAAPELVDRKIDFKDENTVREYVKDLSRRIGAQLDTLILKGKTEAIMGAWGCGSFKNNPEIIASIYREEIEKRAQHFQHIVFPIINIENGPNFQVFQKYLDGVQLGNLAGKSSSKTPIEPNPYGMYAQGNKKVQLKEEPTNPWTCTIL</sequence>
<keyword evidence="6" id="KW-1185">Reference proteome</keyword>
<evidence type="ECO:0000313" key="5">
    <source>
        <dbReference type="Proteomes" id="UP000247152"/>
    </source>
</evidence>
<evidence type="ECO:0000313" key="6">
    <source>
        <dbReference type="Proteomes" id="UP000287374"/>
    </source>
</evidence>
<organism evidence="2 5">
    <name type="scientific">Legionella qingyii</name>
    <dbReference type="NCBI Taxonomy" id="2184757"/>
    <lineage>
        <taxon>Bacteria</taxon>
        <taxon>Pseudomonadati</taxon>
        <taxon>Pseudomonadota</taxon>
        <taxon>Gammaproteobacteria</taxon>
        <taxon>Legionellales</taxon>
        <taxon>Legionellaceae</taxon>
        <taxon>Legionella</taxon>
    </lineage>
</organism>
<reference evidence="4 6" key="2">
    <citation type="submission" date="2018-12" db="EMBL/GenBank/DDBJ databases">
        <title>Legionella sp,whole genome shotgun sequence.</title>
        <authorList>
            <person name="Wu H."/>
        </authorList>
    </citation>
    <scope>NUCLEOTIDE SEQUENCE [LARGE SCALE GENOMIC DNA]</scope>
    <source>
        <strain evidence="6">km489</strain>
        <strain evidence="4">Km489</strain>
    </source>
</reference>
<dbReference type="OrthoDB" id="9806181at2"/>
<dbReference type="Gene3D" id="3.40.220.10">
    <property type="entry name" value="Leucine Aminopeptidase, subunit E, domain 1"/>
    <property type="match status" value="1"/>
</dbReference>
<dbReference type="InterPro" id="IPR043472">
    <property type="entry name" value="Macro_dom-like"/>
</dbReference>
<dbReference type="Pfam" id="PF10021">
    <property type="entry name" value="PARG_cat_microb"/>
    <property type="match status" value="1"/>
</dbReference>
<proteinExistence type="predicted"/>
<dbReference type="RefSeq" id="WP_110141406.1">
    <property type="nucleotide sequence ID" value="NZ_QHJG01000003.1"/>
</dbReference>
<reference evidence="2 5" key="1">
    <citation type="submission" date="2018-05" db="EMBL/GenBank/DDBJ databases">
        <title>Legionella qingyii sp.nov., whole genome shotgun sequence.</title>
        <authorList>
            <person name="Wu H."/>
            <person name="Zhu Q."/>
            <person name="Hu C."/>
        </authorList>
    </citation>
    <scope>NUCLEOTIDE SEQUENCE [LARGE SCALE GENOMIC DNA]</scope>
    <source>
        <strain evidence="2 5">HEB18</strain>
    </source>
</reference>
<dbReference type="EMBL" id="QHJG01000003">
    <property type="protein sequence ID" value="PWY57160.1"/>
    <property type="molecule type" value="Genomic_DNA"/>
</dbReference>
<protein>
    <submittedName>
        <fullName evidence="4">DUF2263 domain-containing protein</fullName>
    </submittedName>
    <submittedName>
        <fullName evidence="2">TIGR02452 family protein</fullName>
    </submittedName>
</protein>
<dbReference type="Proteomes" id="UP000287374">
    <property type="component" value="Unassembled WGS sequence"/>
</dbReference>
<dbReference type="PANTHER" id="PTHR35596">
    <property type="entry name" value="DUF2263 DOMAIN-CONTAINING PROTEIN"/>
    <property type="match status" value="1"/>
</dbReference>
<dbReference type="EMBL" id="QHJG01000008">
    <property type="protein sequence ID" value="PWY56483.1"/>
    <property type="molecule type" value="Genomic_DNA"/>
</dbReference>
<evidence type="ECO:0000313" key="4">
    <source>
        <dbReference type="EMBL" id="RUR25000.1"/>
    </source>
</evidence>
<dbReference type="PANTHER" id="PTHR35596:SF1">
    <property type="entry name" value="MICROBIAL-TYPE PARG CATALYTIC DOMAIN-CONTAINING PROTEIN"/>
    <property type="match status" value="1"/>
</dbReference>